<protein>
    <submittedName>
        <fullName evidence="1">Uncharacterized protein</fullName>
    </submittedName>
</protein>
<sequence length="316" mass="35828">MNSLSTFDTPQTHKLAIDYGTSWLGWGDNPLEQTPSQNSRSPDDVILVTDRAVLFFTQVTLGDITVHISQDVELPEWLTMEWTHSFDLDLHLHGDLVLDSLDMSMSPRPELGSIEDGIYPVTIRMWGNPDDYDGTVPDSEERVWIHIGPKYPKGEAPCHTDSDGQPSLPPLEAPQTHTLMIDRRTAWLGWGKAPLEDSPSQAMRQSGDVILVTDWAVMFFTQVRAGRITVHISQDVETVDWLVMEWEYSYDLDLHLHGDLVLDSMDMTNSPRPELGSIEDGIYPVTIRMWGDPDDYGKEVVDSEERVWIHIGPRHP</sequence>
<reference evidence="1 2" key="1">
    <citation type="submission" date="2019-06" db="EMBL/GenBank/DDBJ databases">
        <title>Sequencing the genomes of 1000 actinobacteria strains.</title>
        <authorList>
            <person name="Klenk H.-P."/>
        </authorList>
    </citation>
    <scope>NUCLEOTIDE SEQUENCE [LARGE SCALE GENOMIC DNA]</scope>
    <source>
        <strain evidence="1 2">DSM 8251</strain>
    </source>
</reference>
<comment type="caution">
    <text evidence="1">The sequence shown here is derived from an EMBL/GenBank/DDBJ whole genome shotgun (WGS) entry which is preliminary data.</text>
</comment>
<evidence type="ECO:0000313" key="2">
    <source>
        <dbReference type="Proteomes" id="UP000316196"/>
    </source>
</evidence>
<evidence type="ECO:0000313" key="1">
    <source>
        <dbReference type="EMBL" id="TQL58186.1"/>
    </source>
</evidence>
<proteinExistence type="predicted"/>
<name>A0A542ZCV8_9ACTN</name>
<dbReference type="EMBL" id="VFOR01000002">
    <property type="protein sequence ID" value="TQL58186.1"/>
    <property type="molecule type" value="Genomic_DNA"/>
</dbReference>
<dbReference type="AlphaFoldDB" id="A0A542ZCV8"/>
<organism evidence="1 2">
    <name type="scientific">Propioniferax innocua</name>
    <dbReference type="NCBI Taxonomy" id="1753"/>
    <lineage>
        <taxon>Bacteria</taxon>
        <taxon>Bacillati</taxon>
        <taxon>Actinomycetota</taxon>
        <taxon>Actinomycetes</taxon>
        <taxon>Propionibacteriales</taxon>
        <taxon>Propionibacteriaceae</taxon>
        <taxon>Propioniferax</taxon>
    </lineage>
</organism>
<keyword evidence="2" id="KW-1185">Reference proteome</keyword>
<gene>
    <name evidence="1" type="ORF">FB460_2040</name>
</gene>
<dbReference type="Proteomes" id="UP000316196">
    <property type="component" value="Unassembled WGS sequence"/>
</dbReference>
<accession>A0A542ZCV8</accession>